<gene>
    <name evidence="3" type="ORF">B0H16DRAFT_1662580</name>
</gene>
<dbReference type="Pfam" id="PF00651">
    <property type="entry name" value="BTB"/>
    <property type="match status" value="1"/>
</dbReference>
<dbReference type="InterPro" id="IPR011333">
    <property type="entry name" value="SKP1/BTB/POZ_sf"/>
</dbReference>
<organism evidence="3 4">
    <name type="scientific">Mycena metata</name>
    <dbReference type="NCBI Taxonomy" id="1033252"/>
    <lineage>
        <taxon>Eukaryota</taxon>
        <taxon>Fungi</taxon>
        <taxon>Dikarya</taxon>
        <taxon>Basidiomycota</taxon>
        <taxon>Agaricomycotina</taxon>
        <taxon>Agaricomycetes</taxon>
        <taxon>Agaricomycetidae</taxon>
        <taxon>Agaricales</taxon>
        <taxon>Marasmiineae</taxon>
        <taxon>Mycenaceae</taxon>
        <taxon>Mycena</taxon>
    </lineage>
</organism>
<name>A0AAD7J6M0_9AGAR</name>
<evidence type="ECO:0000313" key="4">
    <source>
        <dbReference type="Proteomes" id="UP001215598"/>
    </source>
</evidence>
<accession>A0AAD7J6M0</accession>
<evidence type="ECO:0000256" key="1">
    <source>
        <dbReference type="SAM" id="MobiDB-lite"/>
    </source>
</evidence>
<dbReference type="SUPFAM" id="SSF54695">
    <property type="entry name" value="POZ domain"/>
    <property type="match status" value="1"/>
</dbReference>
<keyword evidence="4" id="KW-1185">Reference proteome</keyword>
<proteinExistence type="predicted"/>
<dbReference type="PROSITE" id="PS50097">
    <property type="entry name" value="BTB"/>
    <property type="match status" value="1"/>
</dbReference>
<protein>
    <recommendedName>
        <fullName evidence="2">BTB domain-containing protein</fullName>
    </recommendedName>
</protein>
<dbReference type="Proteomes" id="UP001215598">
    <property type="component" value="Unassembled WGS sequence"/>
</dbReference>
<reference evidence="3" key="1">
    <citation type="submission" date="2023-03" db="EMBL/GenBank/DDBJ databases">
        <title>Massive genome expansion in bonnet fungi (Mycena s.s.) driven by repeated elements and novel gene families across ecological guilds.</title>
        <authorList>
            <consortium name="Lawrence Berkeley National Laboratory"/>
            <person name="Harder C.B."/>
            <person name="Miyauchi S."/>
            <person name="Viragh M."/>
            <person name="Kuo A."/>
            <person name="Thoen E."/>
            <person name="Andreopoulos B."/>
            <person name="Lu D."/>
            <person name="Skrede I."/>
            <person name="Drula E."/>
            <person name="Henrissat B."/>
            <person name="Morin E."/>
            <person name="Kohler A."/>
            <person name="Barry K."/>
            <person name="LaButti K."/>
            <person name="Morin E."/>
            <person name="Salamov A."/>
            <person name="Lipzen A."/>
            <person name="Mereny Z."/>
            <person name="Hegedus B."/>
            <person name="Baldrian P."/>
            <person name="Stursova M."/>
            <person name="Weitz H."/>
            <person name="Taylor A."/>
            <person name="Grigoriev I.V."/>
            <person name="Nagy L.G."/>
            <person name="Martin F."/>
            <person name="Kauserud H."/>
        </authorList>
    </citation>
    <scope>NUCLEOTIDE SEQUENCE</scope>
    <source>
        <strain evidence="3">CBHHK182m</strain>
    </source>
</reference>
<feature type="region of interest" description="Disordered" evidence="1">
    <location>
        <begin position="237"/>
        <end position="261"/>
    </location>
</feature>
<evidence type="ECO:0000259" key="2">
    <source>
        <dbReference type="PROSITE" id="PS50097"/>
    </source>
</evidence>
<dbReference type="AlphaFoldDB" id="A0AAD7J6M0"/>
<sequence>MTDTQSSLQGVRPHEKYYLDGGDLHIIADDREFRVHRYFFDQDSAVFRDLLASPSGQPRKGSSHLTAIKLKGVTSNQFARFLWVFYNPTYSLYDATEDDWKCILHLGRQWEFVEVEKLAIRELEKFPMSTVERIALYQEHGVAIDTLIPHYATLVTRGSPLDLAESERLGMSTVVLINQAIYTIHSTRHGDSSPSSSVDPVNAAIILKIIAHVATNSGGAAAGSGLPGLGASAANATNGGAKRTSAFGPNGKPAGQANGRN</sequence>
<dbReference type="InterPro" id="IPR000210">
    <property type="entry name" value="BTB/POZ_dom"/>
</dbReference>
<comment type="caution">
    <text evidence="3">The sequence shown here is derived from an EMBL/GenBank/DDBJ whole genome shotgun (WGS) entry which is preliminary data.</text>
</comment>
<evidence type="ECO:0000313" key="3">
    <source>
        <dbReference type="EMBL" id="KAJ7756184.1"/>
    </source>
</evidence>
<dbReference type="Gene3D" id="3.30.710.10">
    <property type="entry name" value="Potassium Channel Kv1.1, Chain A"/>
    <property type="match status" value="1"/>
</dbReference>
<dbReference type="CDD" id="cd18186">
    <property type="entry name" value="BTB_POZ_ZBTB_KLHL-like"/>
    <property type="match status" value="1"/>
</dbReference>
<dbReference type="EMBL" id="JARKIB010000047">
    <property type="protein sequence ID" value="KAJ7756184.1"/>
    <property type="molecule type" value="Genomic_DNA"/>
</dbReference>
<feature type="domain" description="BTB" evidence="2">
    <location>
        <begin position="22"/>
        <end position="94"/>
    </location>
</feature>